<dbReference type="OrthoDB" id="7845843at2"/>
<evidence type="ECO:0000313" key="1">
    <source>
        <dbReference type="EMBL" id="KFF31527.1"/>
    </source>
</evidence>
<proteinExistence type="predicted"/>
<dbReference type="InterPro" id="IPR012337">
    <property type="entry name" value="RNaseH-like_sf"/>
</dbReference>
<sequence length="179" mass="20278">MEIKIYTGASDEPNPGPMSWAWFDSNGEKNQGGVRYGTNNIGKLEAVWQAIYSHPEGDLVIYTDDYVCGVVGGKYKPKVNKSLIYAIRKKVNEHRGKVDLIDAGQSDSRTEARTKVQQIISELETRQGLEGQFMSKHGWETIKEHRDLTSKSNFPDDALRLLSGELSYEDYHKEHSVKK</sequence>
<organism evidence="1 2">
    <name type="scientific">Bifidobacterium bombi DSM 19703</name>
    <dbReference type="NCBI Taxonomy" id="1341695"/>
    <lineage>
        <taxon>Bacteria</taxon>
        <taxon>Bacillati</taxon>
        <taxon>Actinomycetota</taxon>
        <taxon>Actinomycetes</taxon>
        <taxon>Bifidobacteriales</taxon>
        <taxon>Bifidobacteriaceae</taxon>
        <taxon>Bifidobacterium</taxon>
    </lineage>
</organism>
<protein>
    <submittedName>
        <fullName evidence="1">Uncharacterized protein</fullName>
    </submittedName>
</protein>
<evidence type="ECO:0000313" key="2">
    <source>
        <dbReference type="Proteomes" id="UP000028730"/>
    </source>
</evidence>
<name>A0A080N355_9BIFI</name>
<dbReference type="GO" id="GO:0003676">
    <property type="term" value="F:nucleic acid binding"/>
    <property type="evidence" value="ECO:0007669"/>
    <property type="project" value="InterPro"/>
</dbReference>
<reference evidence="1 2" key="1">
    <citation type="journal article" date="2014" name="Appl. Environ. Microbiol.">
        <title>Genomic encyclopedia of type strains of the genus Bifidobacterium.</title>
        <authorList>
            <person name="Milani C."/>
            <person name="Lugli G.A."/>
            <person name="Duranti S."/>
            <person name="Turroni F."/>
            <person name="Bottacini F."/>
            <person name="Mangifesta M."/>
            <person name="Sanchez B."/>
            <person name="Viappiani A."/>
            <person name="Mancabelli L."/>
            <person name="Taminiau B."/>
            <person name="Delcenserie V."/>
            <person name="Barrangou R."/>
            <person name="Margolles A."/>
            <person name="van Sinderen D."/>
            <person name="Ventura M."/>
        </authorList>
    </citation>
    <scope>NUCLEOTIDE SEQUENCE [LARGE SCALE GENOMIC DNA]</scope>
    <source>
        <strain evidence="1 2">DSM 19703</strain>
    </source>
</reference>
<accession>A0A080N355</accession>
<dbReference type="AlphaFoldDB" id="A0A080N355"/>
<dbReference type="SUPFAM" id="SSF53098">
    <property type="entry name" value="Ribonuclease H-like"/>
    <property type="match status" value="1"/>
</dbReference>
<comment type="caution">
    <text evidence="1">The sequence shown here is derived from an EMBL/GenBank/DDBJ whole genome shotgun (WGS) entry which is preliminary data.</text>
</comment>
<dbReference type="STRING" id="1341695.BBOMB_0902"/>
<gene>
    <name evidence="1" type="ORF">BBOMB_0902</name>
</gene>
<keyword evidence="2" id="KW-1185">Reference proteome</keyword>
<dbReference type="RefSeq" id="WP_044087039.1">
    <property type="nucleotide sequence ID" value="NZ_ATLK01000001.1"/>
</dbReference>
<dbReference type="InterPro" id="IPR036397">
    <property type="entry name" value="RNaseH_sf"/>
</dbReference>
<dbReference type="eggNOG" id="COG0328">
    <property type="taxonomic scope" value="Bacteria"/>
</dbReference>
<dbReference type="EMBL" id="ATLK01000001">
    <property type="protein sequence ID" value="KFF31527.1"/>
    <property type="molecule type" value="Genomic_DNA"/>
</dbReference>
<dbReference type="Gene3D" id="3.30.420.10">
    <property type="entry name" value="Ribonuclease H-like superfamily/Ribonuclease H"/>
    <property type="match status" value="1"/>
</dbReference>
<dbReference type="Proteomes" id="UP000028730">
    <property type="component" value="Unassembled WGS sequence"/>
</dbReference>